<evidence type="ECO:0000313" key="2">
    <source>
        <dbReference type="Proteomes" id="UP001319861"/>
    </source>
</evidence>
<organism evidence="1 2">
    <name type="scientific">Sinomonas cyclohexanicum</name>
    <name type="common">Corynebacterium cyclohexanicum</name>
    <dbReference type="NCBI Taxonomy" id="322009"/>
    <lineage>
        <taxon>Bacteria</taxon>
        <taxon>Bacillati</taxon>
        <taxon>Actinomycetota</taxon>
        <taxon>Actinomycetes</taxon>
        <taxon>Micrococcales</taxon>
        <taxon>Micrococcaceae</taxon>
        <taxon>Sinomonas</taxon>
    </lineage>
</organism>
<protein>
    <submittedName>
        <fullName evidence="1">Uncharacterized protein</fullName>
    </submittedName>
</protein>
<name>A0ABN6FN08_SINCY</name>
<dbReference type="InterPro" id="IPR006540">
    <property type="entry name" value="Lactococcin_972"/>
</dbReference>
<keyword evidence="2" id="KW-1185">Reference proteome</keyword>
<dbReference type="Pfam" id="PF09683">
    <property type="entry name" value="Lactococcin_972"/>
    <property type="match status" value="1"/>
</dbReference>
<reference evidence="1 2" key="1">
    <citation type="journal article" date="2021" name="J. Biosci. Bioeng.">
        <title>Identification and characterization of a chc gene cluster responsible for the aromatization pathway of cyclohexanecarboxylate degradation in Sinomonas cyclohexanicum ATCC 51369.</title>
        <authorList>
            <person name="Yamamoto T."/>
            <person name="Hasegawa Y."/>
            <person name="Lau P.C.K."/>
            <person name="Iwaki H."/>
        </authorList>
    </citation>
    <scope>NUCLEOTIDE SEQUENCE [LARGE SCALE GENOMIC DNA]</scope>
    <source>
        <strain evidence="1 2">ATCC 51369</strain>
    </source>
</reference>
<sequence>MADTQYPAEGGQWNYGFTGVDIYSDYLAYRCHGSSVMNDWGYNSSINVASGYWSNARLGATPWTHNSYYYRVC</sequence>
<evidence type="ECO:0000313" key="1">
    <source>
        <dbReference type="EMBL" id="BCT78101.1"/>
    </source>
</evidence>
<accession>A0ABN6FN08</accession>
<dbReference type="Proteomes" id="UP001319861">
    <property type="component" value="Chromosome"/>
</dbReference>
<gene>
    <name evidence="1" type="ORF">SCMU_39430</name>
</gene>
<proteinExistence type="predicted"/>
<dbReference type="Gene3D" id="2.60.40.2850">
    <property type="match status" value="1"/>
</dbReference>
<dbReference type="EMBL" id="AP024525">
    <property type="protein sequence ID" value="BCT78101.1"/>
    <property type="molecule type" value="Genomic_DNA"/>
</dbReference>